<dbReference type="InterPro" id="IPR046233">
    <property type="entry name" value="DUF6266"/>
</dbReference>
<dbReference type="Pfam" id="PF19781">
    <property type="entry name" value="DUF6266"/>
    <property type="match status" value="1"/>
</dbReference>
<accession>A0A163YPD9</accession>
<name>A0A163YPD9_9FLAO</name>
<protein>
    <submittedName>
        <fullName evidence="1">Uncharacterized protein</fullName>
    </submittedName>
</protein>
<reference evidence="1 2" key="1">
    <citation type="submission" date="2016-01" db="EMBL/GenBank/DDBJ databases">
        <title>Whole genome sequencing of Myroides marinus L41.</title>
        <authorList>
            <person name="Hong K.W."/>
        </authorList>
    </citation>
    <scope>NUCLEOTIDE SEQUENCE [LARGE SCALE GENOMIC DNA]</scope>
    <source>
        <strain evidence="1 2">L41</strain>
    </source>
</reference>
<dbReference type="OrthoDB" id="821958at2"/>
<gene>
    <name evidence="1" type="ORF">AV926_10730</name>
</gene>
<dbReference type="RefSeq" id="WP_038984880.1">
    <property type="nucleotide sequence ID" value="NZ_JACAJU010000012.1"/>
</dbReference>
<proteinExistence type="predicted"/>
<sequence length="213" mass="23987">MAEAKRGILGGVSGKVGPVVGVQWRNRFFWRSKAERSNKSATEKQLLQQAKMTLVSGFLAKGRSFINKYTPKTMGKKSMINGTEQQSSHLLKHGVGIEDNQSYLLLNLVTMSVGVLPVAHISEINILNDRQIEFKWKDNSFNGITLDTDLLCVVLFHSEMDELHICENIGQRVDKVGRASIPDNWTTDNIHLWTMWKNADETLNSTSLYHEVG</sequence>
<dbReference type="AlphaFoldDB" id="A0A163YPD9"/>
<dbReference type="Proteomes" id="UP000076630">
    <property type="component" value="Unassembled WGS sequence"/>
</dbReference>
<keyword evidence="2" id="KW-1185">Reference proteome</keyword>
<organism evidence="1 2">
    <name type="scientific">Myroides marinus</name>
    <dbReference type="NCBI Taxonomy" id="703342"/>
    <lineage>
        <taxon>Bacteria</taxon>
        <taxon>Pseudomonadati</taxon>
        <taxon>Bacteroidota</taxon>
        <taxon>Flavobacteriia</taxon>
        <taxon>Flavobacteriales</taxon>
        <taxon>Flavobacteriaceae</taxon>
        <taxon>Myroides</taxon>
    </lineage>
</organism>
<dbReference type="EMBL" id="LQNU01000058">
    <property type="protein sequence ID" value="KZE79968.1"/>
    <property type="molecule type" value="Genomic_DNA"/>
</dbReference>
<comment type="caution">
    <text evidence="1">The sequence shown here is derived from an EMBL/GenBank/DDBJ whole genome shotgun (WGS) entry which is preliminary data.</text>
</comment>
<evidence type="ECO:0000313" key="2">
    <source>
        <dbReference type="Proteomes" id="UP000076630"/>
    </source>
</evidence>
<evidence type="ECO:0000313" key="1">
    <source>
        <dbReference type="EMBL" id="KZE79968.1"/>
    </source>
</evidence>